<evidence type="ECO:0000313" key="1">
    <source>
        <dbReference type="EMBL" id="GBN63594.1"/>
    </source>
</evidence>
<comment type="caution">
    <text evidence="3">The sequence shown here is derived from an EMBL/GenBank/DDBJ whole genome shotgun (WGS) entry which is preliminary data.</text>
</comment>
<feature type="non-terminal residue" evidence="3">
    <location>
        <position position="1"/>
    </location>
</feature>
<gene>
    <name evidence="3" type="ORF">AVEN_186726_1</name>
    <name evidence="2" type="ORF">AVEN_223886_1</name>
    <name evidence="1" type="ORF">AVEN_4445_1</name>
</gene>
<evidence type="ECO:0000313" key="3">
    <source>
        <dbReference type="EMBL" id="GBN63635.1"/>
    </source>
</evidence>
<dbReference type="AlphaFoldDB" id="A0A4Y2QK35"/>
<evidence type="ECO:0000313" key="2">
    <source>
        <dbReference type="EMBL" id="GBN63598.1"/>
    </source>
</evidence>
<reference evidence="3 4" key="1">
    <citation type="journal article" date="2019" name="Sci. Rep.">
        <title>Orb-weaving spider Araneus ventricosus genome elucidates the spidroin gene catalogue.</title>
        <authorList>
            <person name="Kono N."/>
            <person name="Nakamura H."/>
            <person name="Ohtoshi R."/>
            <person name="Moran D.A.P."/>
            <person name="Shinohara A."/>
            <person name="Yoshida Y."/>
            <person name="Fujiwara M."/>
            <person name="Mori M."/>
            <person name="Tomita M."/>
            <person name="Arakawa K."/>
        </authorList>
    </citation>
    <scope>NUCLEOTIDE SEQUENCE [LARGE SCALE GENOMIC DNA]</scope>
</reference>
<protein>
    <submittedName>
        <fullName evidence="3">Uncharacterized protein</fullName>
    </submittedName>
</protein>
<evidence type="ECO:0000313" key="4">
    <source>
        <dbReference type="Proteomes" id="UP000499080"/>
    </source>
</evidence>
<proteinExistence type="predicted"/>
<organism evidence="3 4">
    <name type="scientific">Araneus ventricosus</name>
    <name type="common">Orbweaver spider</name>
    <name type="synonym">Epeira ventricosa</name>
    <dbReference type="NCBI Taxonomy" id="182803"/>
    <lineage>
        <taxon>Eukaryota</taxon>
        <taxon>Metazoa</taxon>
        <taxon>Ecdysozoa</taxon>
        <taxon>Arthropoda</taxon>
        <taxon>Chelicerata</taxon>
        <taxon>Arachnida</taxon>
        <taxon>Araneae</taxon>
        <taxon>Araneomorphae</taxon>
        <taxon>Entelegynae</taxon>
        <taxon>Araneoidea</taxon>
        <taxon>Araneidae</taxon>
        <taxon>Araneus</taxon>
    </lineage>
</organism>
<accession>A0A4Y2QK35</accession>
<sequence length="36" mass="3848">MINLNHLPLQSDQPKPSALAGGQAMELFNSLPLQSS</sequence>
<dbReference type="EMBL" id="BGPR01139073">
    <property type="protein sequence ID" value="GBN63598.1"/>
    <property type="molecule type" value="Genomic_DNA"/>
</dbReference>
<dbReference type="EMBL" id="BGPR01139094">
    <property type="protein sequence ID" value="GBN63635.1"/>
    <property type="molecule type" value="Genomic_DNA"/>
</dbReference>
<keyword evidence="4" id="KW-1185">Reference proteome</keyword>
<dbReference type="Proteomes" id="UP000499080">
    <property type="component" value="Unassembled WGS sequence"/>
</dbReference>
<name>A0A4Y2QK35_ARAVE</name>
<dbReference type="EMBL" id="BGPR01139072">
    <property type="protein sequence ID" value="GBN63594.1"/>
    <property type="molecule type" value="Genomic_DNA"/>
</dbReference>